<evidence type="ECO:0000256" key="2">
    <source>
        <dbReference type="ARBA" id="ARBA00022640"/>
    </source>
</evidence>
<dbReference type="EMBL" id="FN649742">
    <property type="protein sequence ID" value="CBJ29036.1"/>
    <property type="molecule type" value="Genomic_DNA"/>
</dbReference>
<dbReference type="InParanoid" id="D7FJD3"/>
<dbReference type="PANTHER" id="PTHR31906">
    <property type="entry name" value="PLASTID-LIPID-ASSOCIATED PROTEIN 4, CHLOROPLASTIC-RELATED"/>
    <property type="match status" value="1"/>
</dbReference>
<organism evidence="5 6">
    <name type="scientific">Ectocarpus siliculosus</name>
    <name type="common">Brown alga</name>
    <name type="synonym">Conferva siliculosa</name>
    <dbReference type="NCBI Taxonomy" id="2880"/>
    <lineage>
        <taxon>Eukaryota</taxon>
        <taxon>Sar</taxon>
        <taxon>Stramenopiles</taxon>
        <taxon>Ochrophyta</taxon>
        <taxon>PX clade</taxon>
        <taxon>Phaeophyceae</taxon>
        <taxon>Ectocarpales</taxon>
        <taxon>Ectocarpaceae</taxon>
        <taxon>Ectocarpus</taxon>
    </lineage>
</organism>
<dbReference type="InterPro" id="IPR006843">
    <property type="entry name" value="PAP/fibrillin_dom"/>
</dbReference>
<name>D7FJD3_ECTSI</name>
<feature type="domain" description="Plastid lipid-associated protein/fibrillin conserved" evidence="4">
    <location>
        <begin position="82"/>
        <end position="277"/>
    </location>
</feature>
<dbReference type="OMA" id="VTQRITH"/>
<dbReference type="Proteomes" id="UP000002630">
    <property type="component" value="Linkage Group LG17"/>
</dbReference>
<dbReference type="InterPro" id="IPR039633">
    <property type="entry name" value="PAP"/>
</dbReference>
<dbReference type="STRING" id="2880.D7FJD3"/>
<keyword evidence="2" id="KW-0934">Plastid</keyword>
<dbReference type="eggNOG" id="ENOG502QS2T">
    <property type="taxonomic scope" value="Eukaryota"/>
</dbReference>
<evidence type="ECO:0000256" key="1">
    <source>
        <dbReference type="ARBA" id="ARBA00004474"/>
    </source>
</evidence>
<feature type="signal peptide" evidence="3">
    <location>
        <begin position="1"/>
        <end position="21"/>
    </location>
</feature>
<dbReference type="OrthoDB" id="189681at2759"/>
<keyword evidence="6" id="KW-1185">Reference proteome</keyword>
<proteinExistence type="predicted"/>
<comment type="subcellular location">
    <subcellularLocation>
        <location evidence="1">Plastid</location>
    </subcellularLocation>
</comment>
<evidence type="ECO:0000259" key="4">
    <source>
        <dbReference type="Pfam" id="PF04755"/>
    </source>
</evidence>
<reference evidence="5 6" key="1">
    <citation type="journal article" date="2010" name="Nature">
        <title>The Ectocarpus genome and the independent evolution of multicellularity in brown algae.</title>
        <authorList>
            <person name="Cock J.M."/>
            <person name="Sterck L."/>
            <person name="Rouze P."/>
            <person name="Scornet D."/>
            <person name="Allen A.E."/>
            <person name="Amoutzias G."/>
            <person name="Anthouard V."/>
            <person name="Artiguenave F."/>
            <person name="Aury J.M."/>
            <person name="Badger J.H."/>
            <person name="Beszteri B."/>
            <person name="Billiau K."/>
            <person name="Bonnet E."/>
            <person name="Bothwell J.H."/>
            <person name="Bowler C."/>
            <person name="Boyen C."/>
            <person name="Brownlee C."/>
            <person name="Carrano C.J."/>
            <person name="Charrier B."/>
            <person name="Cho G.Y."/>
            <person name="Coelho S.M."/>
            <person name="Collen J."/>
            <person name="Corre E."/>
            <person name="Da Silva C."/>
            <person name="Delage L."/>
            <person name="Delaroque N."/>
            <person name="Dittami S.M."/>
            <person name="Doulbeau S."/>
            <person name="Elias M."/>
            <person name="Farnham G."/>
            <person name="Gachon C.M."/>
            <person name="Gschloessl B."/>
            <person name="Heesch S."/>
            <person name="Jabbari K."/>
            <person name="Jubin C."/>
            <person name="Kawai H."/>
            <person name="Kimura K."/>
            <person name="Kloareg B."/>
            <person name="Kupper F.C."/>
            <person name="Lang D."/>
            <person name="Le Bail A."/>
            <person name="Leblanc C."/>
            <person name="Lerouge P."/>
            <person name="Lohr M."/>
            <person name="Lopez P.J."/>
            <person name="Martens C."/>
            <person name="Maumus F."/>
            <person name="Michel G."/>
            <person name="Miranda-Saavedra D."/>
            <person name="Morales J."/>
            <person name="Moreau H."/>
            <person name="Motomura T."/>
            <person name="Nagasato C."/>
            <person name="Napoli C.A."/>
            <person name="Nelson D.R."/>
            <person name="Nyvall-Collen P."/>
            <person name="Peters A.F."/>
            <person name="Pommier C."/>
            <person name="Potin P."/>
            <person name="Poulain J."/>
            <person name="Quesneville H."/>
            <person name="Read B."/>
            <person name="Rensing S.A."/>
            <person name="Ritter A."/>
            <person name="Rousvoal S."/>
            <person name="Samanta M."/>
            <person name="Samson G."/>
            <person name="Schroeder D.C."/>
            <person name="Segurens B."/>
            <person name="Strittmatter M."/>
            <person name="Tonon T."/>
            <person name="Tregear J.W."/>
            <person name="Valentin K."/>
            <person name="von Dassow P."/>
            <person name="Yamagishi T."/>
            <person name="Van de Peer Y."/>
            <person name="Wincker P."/>
        </authorList>
    </citation>
    <scope>NUCLEOTIDE SEQUENCE [LARGE SCALE GENOMIC DNA]</scope>
    <source>
        <strain evidence="6">Ec32 / CCAP1310/4</strain>
    </source>
</reference>
<dbReference type="GO" id="GO:0009536">
    <property type="term" value="C:plastid"/>
    <property type="evidence" value="ECO:0007669"/>
    <property type="project" value="UniProtKB-SubCell"/>
</dbReference>
<evidence type="ECO:0000256" key="3">
    <source>
        <dbReference type="SAM" id="SignalP"/>
    </source>
</evidence>
<protein>
    <submittedName>
        <fullName evidence="5">PAP fibrillin</fullName>
    </submittedName>
</protein>
<dbReference type="Pfam" id="PF04755">
    <property type="entry name" value="PAP_fibrillin"/>
    <property type="match status" value="1"/>
</dbReference>
<accession>D7FJD3</accession>
<evidence type="ECO:0000313" key="5">
    <source>
        <dbReference type="EMBL" id="CBJ29036.1"/>
    </source>
</evidence>
<feature type="chain" id="PRO_5003095237" evidence="3">
    <location>
        <begin position="22"/>
        <end position="279"/>
    </location>
</feature>
<dbReference type="AlphaFoldDB" id="D7FJD3"/>
<dbReference type="EMBL" id="FN647953">
    <property type="protein sequence ID" value="CBJ29036.1"/>
    <property type="molecule type" value="Genomic_DNA"/>
</dbReference>
<evidence type="ECO:0000313" key="6">
    <source>
        <dbReference type="Proteomes" id="UP000002630"/>
    </source>
</evidence>
<gene>
    <name evidence="5" type="ORF">Esi_0133_0022</name>
</gene>
<keyword evidence="3" id="KW-0732">Signal</keyword>
<sequence>MMTRFGRIALCLLSFKGGSQSFTLRAHSAIRRAPVGRERVDGGGIGGGGVILNKSGYSARSRLSSSVIVDVESTSTDEPVEDLKARLLRASAGVNRGLSCREGDQEEILEIVEELERQNPNPTPNDGFSEGASILTGEWKLIFTSALDVLSLGLIPGVEVGQIFQNINEDGTEITNVVDLQPKAAPVLERFAGSTSARLEVLAAASLEGDKRLTLSFRRSQYSPQTLLGRDVSATLPPFKVSFPEIPGTNAGWIDTTFIDEEIRVARAFGGNLFVLARV</sequence>